<feature type="compositionally biased region" description="Polar residues" evidence="1">
    <location>
        <begin position="1"/>
        <end position="11"/>
    </location>
</feature>
<dbReference type="OrthoDB" id="4365251at2759"/>
<dbReference type="EMBL" id="CAJPDS010000069">
    <property type="protein sequence ID" value="CAF9933587.1"/>
    <property type="molecule type" value="Genomic_DNA"/>
</dbReference>
<comment type="caution">
    <text evidence="2">The sequence shown here is derived from an EMBL/GenBank/DDBJ whole genome shotgun (WGS) entry which is preliminary data.</text>
</comment>
<accession>A0A8H3G2W4</accession>
<proteinExistence type="predicted"/>
<keyword evidence="3" id="KW-1185">Reference proteome</keyword>
<evidence type="ECO:0000313" key="3">
    <source>
        <dbReference type="Proteomes" id="UP000664521"/>
    </source>
</evidence>
<gene>
    <name evidence="2" type="ORF">HETSPECPRED_008704</name>
</gene>
<feature type="region of interest" description="Disordered" evidence="1">
    <location>
        <begin position="1"/>
        <end position="24"/>
    </location>
</feature>
<dbReference type="AlphaFoldDB" id="A0A8H3G2W4"/>
<protein>
    <recommendedName>
        <fullName evidence="4">F-box domain-containing protein</fullName>
    </recommendedName>
</protein>
<dbReference type="Proteomes" id="UP000664521">
    <property type="component" value="Unassembled WGS sequence"/>
</dbReference>
<evidence type="ECO:0000313" key="2">
    <source>
        <dbReference type="EMBL" id="CAF9933587.1"/>
    </source>
</evidence>
<organism evidence="2 3">
    <name type="scientific">Heterodermia speciosa</name>
    <dbReference type="NCBI Taxonomy" id="116794"/>
    <lineage>
        <taxon>Eukaryota</taxon>
        <taxon>Fungi</taxon>
        <taxon>Dikarya</taxon>
        <taxon>Ascomycota</taxon>
        <taxon>Pezizomycotina</taxon>
        <taxon>Lecanoromycetes</taxon>
        <taxon>OSLEUM clade</taxon>
        <taxon>Lecanoromycetidae</taxon>
        <taxon>Caliciales</taxon>
        <taxon>Physciaceae</taxon>
        <taxon>Heterodermia</taxon>
    </lineage>
</organism>
<sequence>MESSIDQSANPRSEKSGRLDRPQHFDQLPRELKKMILRQCDYGTLRSIVHASPGFHSFYLGAREELLALVTIRQLLERGFDFFGKYNVIEAGGLEESIQEAARTLYRQCQRHVSTNFKHVIRLDVRSCIVLLRVKHAMGWRLEVLEGRRQFKIKCQIKLLGGLQRRRSLDYEFALLSPQHEPAWREIHSEIVLKMMMRKELAPRDYARHE</sequence>
<evidence type="ECO:0000256" key="1">
    <source>
        <dbReference type="SAM" id="MobiDB-lite"/>
    </source>
</evidence>
<evidence type="ECO:0008006" key="4">
    <source>
        <dbReference type="Google" id="ProtNLM"/>
    </source>
</evidence>
<name>A0A8H3G2W4_9LECA</name>
<feature type="compositionally biased region" description="Basic and acidic residues" evidence="1">
    <location>
        <begin position="12"/>
        <end position="24"/>
    </location>
</feature>
<reference evidence="2" key="1">
    <citation type="submission" date="2021-03" db="EMBL/GenBank/DDBJ databases">
        <authorList>
            <person name="Tagirdzhanova G."/>
        </authorList>
    </citation>
    <scope>NUCLEOTIDE SEQUENCE</scope>
</reference>